<comment type="caution">
    <text evidence="2">The sequence shown here is derived from an EMBL/GenBank/DDBJ whole genome shotgun (WGS) entry which is preliminary data.</text>
</comment>
<dbReference type="Proteomes" id="UP000823941">
    <property type="component" value="Chromosome 7"/>
</dbReference>
<feature type="compositionally biased region" description="Pro residues" evidence="1">
    <location>
        <begin position="258"/>
        <end position="268"/>
    </location>
</feature>
<sequence length="590" mass="61946">MARADASPGLLTRRYSVPETIMRRYKLAQLNSEPEEAPAMTSLSPSPRTRSPARPPPPPRRDRELVRRSALLRRLWGRPPPPAAPCACRSLDTSRLLLPAPDDYLSDCTYQSHGAPPAPAFPTPASPAPRLLLPAETDSPYEMLEIVVSETSAPEPAPPSPLLPRTPCLPAAPARLDLDRYVSNLLVESLNSLSDQLDSMSASLGDARISIVEKEIKVKLQNAGVNTVVHLSPGSNHQIILGNAELLQREPAGDANNNPPPASPPAPPAGRDHNHNEPELNTAVLQQIQRLFADEASRGPESDVDEYLAGAAAEDAGGGAGGGSLDVNTSCSSGSPCASLVDSLDERSPRPAPPPAPDPRPARLSRSAVDILALLPDAPPAPPARSPETPAAPAAFFVRLEDDASEAVSPADRAPPARLPERIRQRLARRQRRREQRGGGAGGAGRGRAGRGARGEAPAGPAVRGGAGGASGRADRARGARGVQVHAHPPPPRAPRRPPLAGGPGVVPRVPRGRRPRPHVAASLAPRPRAPAPRLPQVGDPRGQPPRRDPRDTGVHGAQQQLQRVQPGRGAQGRGGWGAPALAHPCAGAW</sequence>
<feature type="region of interest" description="Disordered" evidence="1">
    <location>
        <begin position="250"/>
        <end position="277"/>
    </location>
</feature>
<reference evidence="2 3" key="1">
    <citation type="submission" date="2021-06" db="EMBL/GenBank/DDBJ databases">
        <title>A haploid diamondback moth (Plutella xylostella L.) genome assembly resolves 31 chromosomes and identifies a diamide resistance mutation.</title>
        <authorList>
            <person name="Ward C.M."/>
            <person name="Perry K.D."/>
            <person name="Baker G."/>
            <person name="Powis K."/>
            <person name="Heckel D.G."/>
            <person name="Baxter S.W."/>
        </authorList>
    </citation>
    <scope>NUCLEOTIDE SEQUENCE [LARGE SCALE GENOMIC DNA]</scope>
    <source>
        <strain evidence="2 3">LV</strain>
        <tissue evidence="2">Single pupa</tissue>
    </source>
</reference>
<evidence type="ECO:0000256" key="1">
    <source>
        <dbReference type="SAM" id="MobiDB-lite"/>
    </source>
</evidence>
<feature type="compositionally biased region" description="Low complexity" evidence="1">
    <location>
        <begin position="362"/>
        <end position="376"/>
    </location>
</feature>
<keyword evidence="3" id="KW-1185">Reference proteome</keyword>
<feature type="compositionally biased region" description="Pro residues" evidence="1">
    <location>
        <begin position="350"/>
        <end position="359"/>
    </location>
</feature>
<feature type="region of interest" description="Disordered" evidence="1">
    <location>
        <begin position="29"/>
        <end position="68"/>
    </location>
</feature>
<proteinExistence type="predicted"/>
<feature type="compositionally biased region" description="Low complexity" evidence="1">
    <location>
        <begin position="386"/>
        <end position="395"/>
    </location>
</feature>
<feature type="compositionally biased region" description="Basic residues" evidence="1">
    <location>
        <begin position="425"/>
        <end position="435"/>
    </location>
</feature>
<protein>
    <submittedName>
        <fullName evidence="2">Uncharacterized protein</fullName>
    </submittedName>
</protein>
<accession>A0ABQ7QWX1</accession>
<dbReference type="EMBL" id="JAHIBW010000007">
    <property type="protein sequence ID" value="KAG7309521.1"/>
    <property type="molecule type" value="Genomic_DNA"/>
</dbReference>
<organism evidence="2 3">
    <name type="scientific">Plutella xylostella</name>
    <name type="common">Diamondback moth</name>
    <name type="synonym">Plutella maculipennis</name>
    <dbReference type="NCBI Taxonomy" id="51655"/>
    <lineage>
        <taxon>Eukaryota</taxon>
        <taxon>Metazoa</taxon>
        <taxon>Ecdysozoa</taxon>
        <taxon>Arthropoda</taxon>
        <taxon>Hexapoda</taxon>
        <taxon>Insecta</taxon>
        <taxon>Pterygota</taxon>
        <taxon>Neoptera</taxon>
        <taxon>Endopterygota</taxon>
        <taxon>Lepidoptera</taxon>
        <taxon>Glossata</taxon>
        <taxon>Ditrysia</taxon>
        <taxon>Yponomeutoidea</taxon>
        <taxon>Plutellidae</taxon>
        <taxon>Plutella</taxon>
    </lineage>
</organism>
<name>A0ABQ7QWX1_PLUXY</name>
<evidence type="ECO:0000313" key="2">
    <source>
        <dbReference type="EMBL" id="KAG7309521.1"/>
    </source>
</evidence>
<feature type="region of interest" description="Disordered" evidence="1">
    <location>
        <begin position="330"/>
        <end position="590"/>
    </location>
</feature>
<gene>
    <name evidence="2" type="ORF">JYU34_005495</name>
</gene>
<feature type="compositionally biased region" description="Gly residues" evidence="1">
    <location>
        <begin position="438"/>
        <end position="452"/>
    </location>
</feature>
<evidence type="ECO:0000313" key="3">
    <source>
        <dbReference type="Proteomes" id="UP000823941"/>
    </source>
</evidence>